<evidence type="ECO:0000313" key="3">
    <source>
        <dbReference type="Proteomes" id="UP001365405"/>
    </source>
</evidence>
<proteinExistence type="predicted"/>
<sequence length="303" mass="31772">MSTRPDDPADAAGMPDPTHALDDFLRRMRPTSPPAAGADDDLIDLSGLTARLNPERSTAAARHKGGTLRNGERWTADDVTDVPVVELPRVPPAAAADAAQNAALLDGIGRAASAAAAQAAEASAQATVDWQPDPQALQLRRTADPRVLPRWQPGAWIGAQREVLAASTEFVTPAGAAPGTAPVVESYEAQRLLVLWAPPGLDAPHPGRWPRLVLLAPLPAEAAADALLAARPAEAAEAPLWLDPDAGHVDWALAAEIALHHVSALRPFQIDGLRAFIEAEREASFGRINDAYTAVGSGAVARR</sequence>
<dbReference type="EMBL" id="JBBUTH010000007">
    <property type="protein sequence ID" value="MEK8051310.1"/>
    <property type="molecule type" value="Genomic_DNA"/>
</dbReference>
<feature type="region of interest" description="Disordered" evidence="1">
    <location>
        <begin position="1"/>
        <end position="41"/>
    </location>
</feature>
<organism evidence="2 3">
    <name type="scientific">Pseudaquabacterium inlustre</name>
    <dbReference type="NCBI Taxonomy" id="2984192"/>
    <lineage>
        <taxon>Bacteria</taxon>
        <taxon>Pseudomonadati</taxon>
        <taxon>Pseudomonadota</taxon>
        <taxon>Betaproteobacteria</taxon>
        <taxon>Burkholderiales</taxon>
        <taxon>Sphaerotilaceae</taxon>
        <taxon>Pseudaquabacterium</taxon>
    </lineage>
</organism>
<reference evidence="2 3" key="1">
    <citation type="submission" date="2024-04" db="EMBL/GenBank/DDBJ databases">
        <title>Novel species of the genus Ideonella isolated from streams.</title>
        <authorList>
            <person name="Lu H."/>
        </authorList>
    </citation>
    <scope>NUCLEOTIDE SEQUENCE [LARGE SCALE GENOMIC DNA]</scope>
    <source>
        <strain evidence="2 3">DXS22W</strain>
    </source>
</reference>
<evidence type="ECO:0000256" key="1">
    <source>
        <dbReference type="SAM" id="MobiDB-lite"/>
    </source>
</evidence>
<keyword evidence="3" id="KW-1185">Reference proteome</keyword>
<accession>A0ABU9CHH6</accession>
<protein>
    <submittedName>
        <fullName evidence="2">Uncharacterized protein</fullName>
    </submittedName>
</protein>
<dbReference type="Proteomes" id="UP001365405">
    <property type="component" value="Unassembled WGS sequence"/>
</dbReference>
<gene>
    <name evidence="2" type="ORF">AACH10_13750</name>
</gene>
<name>A0ABU9CHH6_9BURK</name>
<dbReference type="RefSeq" id="WP_341410998.1">
    <property type="nucleotide sequence ID" value="NZ_JBBUTH010000007.1"/>
</dbReference>
<evidence type="ECO:0000313" key="2">
    <source>
        <dbReference type="EMBL" id="MEK8051310.1"/>
    </source>
</evidence>
<comment type="caution">
    <text evidence="2">The sequence shown here is derived from an EMBL/GenBank/DDBJ whole genome shotgun (WGS) entry which is preliminary data.</text>
</comment>